<evidence type="ECO:0000313" key="1">
    <source>
        <dbReference type="EMBL" id="KAJ8639023.1"/>
    </source>
</evidence>
<gene>
    <name evidence="1" type="ORF">MRB53_015717</name>
</gene>
<evidence type="ECO:0000313" key="2">
    <source>
        <dbReference type="Proteomes" id="UP001234297"/>
    </source>
</evidence>
<reference evidence="1 2" key="1">
    <citation type="journal article" date="2022" name="Hortic Res">
        <title>A haplotype resolved chromosomal level avocado genome allows analysis of novel avocado genes.</title>
        <authorList>
            <person name="Nath O."/>
            <person name="Fletcher S.J."/>
            <person name="Hayward A."/>
            <person name="Shaw L.M."/>
            <person name="Masouleh A.K."/>
            <person name="Furtado A."/>
            <person name="Henry R.J."/>
            <person name="Mitter N."/>
        </authorList>
    </citation>
    <scope>NUCLEOTIDE SEQUENCE [LARGE SCALE GENOMIC DNA]</scope>
    <source>
        <strain evidence="2">cv. Hass</strain>
    </source>
</reference>
<proteinExistence type="predicted"/>
<protein>
    <submittedName>
        <fullName evidence="1">Uncharacterized protein</fullName>
    </submittedName>
</protein>
<dbReference type="EMBL" id="CM056813">
    <property type="protein sequence ID" value="KAJ8639023.1"/>
    <property type="molecule type" value="Genomic_DNA"/>
</dbReference>
<dbReference type="Proteomes" id="UP001234297">
    <property type="component" value="Chromosome 5"/>
</dbReference>
<accession>A0ACC2M052</accession>
<name>A0ACC2M052_PERAE</name>
<comment type="caution">
    <text evidence="1">The sequence shown here is derived from an EMBL/GenBank/DDBJ whole genome shotgun (WGS) entry which is preliminary data.</text>
</comment>
<organism evidence="1 2">
    <name type="scientific">Persea americana</name>
    <name type="common">Avocado</name>
    <dbReference type="NCBI Taxonomy" id="3435"/>
    <lineage>
        <taxon>Eukaryota</taxon>
        <taxon>Viridiplantae</taxon>
        <taxon>Streptophyta</taxon>
        <taxon>Embryophyta</taxon>
        <taxon>Tracheophyta</taxon>
        <taxon>Spermatophyta</taxon>
        <taxon>Magnoliopsida</taxon>
        <taxon>Magnoliidae</taxon>
        <taxon>Laurales</taxon>
        <taxon>Lauraceae</taxon>
        <taxon>Persea</taxon>
    </lineage>
</organism>
<sequence length="92" mass="10269">MGSTTSTHGKKKQQQQHRLPDVCRRLSLLLRQSWTATVLMEVPEKKTLQSFVGRPIIVDGEEGLLERRPDSLLVSVCIRLIGDGEEGRSSAL</sequence>
<keyword evidence="2" id="KW-1185">Reference proteome</keyword>